<dbReference type="InterPro" id="IPR000962">
    <property type="entry name" value="Znf_DskA_TraR"/>
</dbReference>
<keyword evidence="2" id="KW-0863">Zinc-finger</keyword>
<dbReference type="GO" id="GO:0008270">
    <property type="term" value="F:zinc ion binding"/>
    <property type="evidence" value="ECO:0007669"/>
    <property type="project" value="UniProtKB-KW"/>
</dbReference>
<name>X0YY46_9ZZZZ</name>
<keyword evidence="1" id="KW-0479">Metal-binding</keyword>
<keyword evidence="3" id="KW-0862">Zinc</keyword>
<protein>
    <recommendedName>
        <fullName evidence="5">Zinc finger DksA/TraR C4-type domain-containing protein</fullName>
    </recommendedName>
</protein>
<dbReference type="EMBL" id="BART01006339">
    <property type="protein sequence ID" value="GAG61769.1"/>
    <property type="molecule type" value="Genomic_DNA"/>
</dbReference>
<evidence type="ECO:0000256" key="2">
    <source>
        <dbReference type="ARBA" id="ARBA00022771"/>
    </source>
</evidence>
<evidence type="ECO:0000256" key="4">
    <source>
        <dbReference type="SAM" id="MobiDB-lite"/>
    </source>
</evidence>
<feature type="compositionally biased region" description="Acidic residues" evidence="4">
    <location>
        <begin position="75"/>
        <end position="87"/>
    </location>
</feature>
<sequence>MGKCSECGKKIEYNKYKMYRGKVLCLECYSTRLKRKAEAKAERKRQAELVKIATPSRKTKKKAKKSYDIPKFYGGDDEPEDKAEDSN</sequence>
<dbReference type="AlphaFoldDB" id="X0YY46"/>
<feature type="domain" description="Zinc finger DksA/TraR C4-type" evidence="5">
    <location>
        <begin position="2"/>
        <end position="30"/>
    </location>
</feature>
<dbReference type="Gene3D" id="2.10.110.10">
    <property type="entry name" value="Cysteine Rich Protein"/>
    <property type="match status" value="1"/>
</dbReference>
<organism evidence="6">
    <name type="scientific">marine sediment metagenome</name>
    <dbReference type="NCBI Taxonomy" id="412755"/>
    <lineage>
        <taxon>unclassified sequences</taxon>
        <taxon>metagenomes</taxon>
        <taxon>ecological metagenomes</taxon>
    </lineage>
</organism>
<accession>X0YY46</accession>
<evidence type="ECO:0000259" key="5">
    <source>
        <dbReference type="Pfam" id="PF01258"/>
    </source>
</evidence>
<evidence type="ECO:0000256" key="3">
    <source>
        <dbReference type="ARBA" id="ARBA00022833"/>
    </source>
</evidence>
<evidence type="ECO:0000313" key="6">
    <source>
        <dbReference type="EMBL" id="GAG61769.1"/>
    </source>
</evidence>
<gene>
    <name evidence="6" type="ORF">S01H4_14458</name>
</gene>
<reference evidence="6" key="1">
    <citation type="journal article" date="2014" name="Front. Microbiol.">
        <title>High frequency of phylogenetically diverse reductive dehalogenase-homologous genes in deep subseafloor sedimentary metagenomes.</title>
        <authorList>
            <person name="Kawai M."/>
            <person name="Futagami T."/>
            <person name="Toyoda A."/>
            <person name="Takaki Y."/>
            <person name="Nishi S."/>
            <person name="Hori S."/>
            <person name="Arai W."/>
            <person name="Tsubouchi T."/>
            <person name="Morono Y."/>
            <person name="Uchiyama I."/>
            <person name="Ito T."/>
            <person name="Fujiyama A."/>
            <person name="Inagaki F."/>
            <person name="Takami H."/>
        </authorList>
    </citation>
    <scope>NUCLEOTIDE SEQUENCE</scope>
    <source>
        <strain evidence="6">Expedition CK06-06</strain>
    </source>
</reference>
<proteinExistence type="predicted"/>
<dbReference type="Pfam" id="PF01258">
    <property type="entry name" value="zf-dskA_traR"/>
    <property type="match status" value="1"/>
</dbReference>
<comment type="caution">
    <text evidence="6">The sequence shown here is derived from an EMBL/GenBank/DDBJ whole genome shotgun (WGS) entry which is preliminary data.</text>
</comment>
<feature type="region of interest" description="Disordered" evidence="4">
    <location>
        <begin position="40"/>
        <end position="87"/>
    </location>
</feature>
<evidence type="ECO:0000256" key="1">
    <source>
        <dbReference type="ARBA" id="ARBA00022723"/>
    </source>
</evidence>